<sequence>MAASSIITSMWLHLDARTLAQTWISAPPLILQSILQRECRTNDSSTIPNLYRQCFPTCNYPTNLSDSNMQIPNRTVHNNLTDNMQLQQQENVDGTTRRCDYLTSQGQSHQPLTAGTEPTRLRNRATLGPQHQAPHPWQQLRKLMATALALEHFADRGDLLNTTQNHGRGKIDLVHAIADAGSVNGSLFGGEAKLVTHSSATEQELDYMRVSNTGPADSDAPNRVAFPAWRHVHLRRHVGGGVTRESASCPMSRSLKAPYPHAYLASKDITVFCSIG</sequence>
<feature type="signal peptide" evidence="1">
    <location>
        <begin position="1"/>
        <end position="20"/>
    </location>
</feature>
<evidence type="ECO:0000313" key="2">
    <source>
        <dbReference type="EMBL" id="MED6189302.1"/>
    </source>
</evidence>
<evidence type="ECO:0000313" key="3">
    <source>
        <dbReference type="Proteomes" id="UP001341840"/>
    </source>
</evidence>
<proteinExistence type="predicted"/>
<keyword evidence="3" id="KW-1185">Reference proteome</keyword>
<keyword evidence="1" id="KW-0732">Signal</keyword>
<gene>
    <name evidence="2" type="ORF">PIB30_094643</name>
</gene>
<accession>A0ABU6WTQ8</accession>
<reference evidence="2 3" key="1">
    <citation type="journal article" date="2023" name="Plants (Basel)">
        <title>Bridging the Gap: Combining Genomics and Transcriptomics Approaches to Understand Stylosanthes scabra, an Orphan Legume from the Brazilian Caatinga.</title>
        <authorList>
            <person name="Ferreira-Neto J.R.C."/>
            <person name="da Silva M.D."/>
            <person name="Binneck E."/>
            <person name="de Melo N.F."/>
            <person name="da Silva R.H."/>
            <person name="de Melo A.L.T.M."/>
            <person name="Pandolfi V."/>
            <person name="Bustamante F.O."/>
            <person name="Brasileiro-Vidal A.C."/>
            <person name="Benko-Iseppon A.M."/>
        </authorList>
    </citation>
    <scope>NUCLEOTIDE SEQUENCE [LARGE SCALE GENOMIC DNA]</scope>
    <source>
        <tissue evidence="2">Leaves</tissue>
    </source>
</reference>
<dbReference type="Proteomes" id="UP001341840">
    <property type="component" value="Unassembled WGS sequence"/>
</dbReference>
<comment type="caution">
    <text evidence="2">The sequence shown here is derived from an EMBL/GenBank/DDBJ whole genome shotgun (WGS) entry which is preliminary data.</text>
</comment>
<name>A0ABU6WTQ8_9FABA</name>
<evidence type="ECO:0000256" key="1">
    <source>
        <dbReference type="SAM" id="SignalP"/>
    </source>
</evidence>
<organism evidence="2 3">
    <name type="scientific">Stylosanthes scabra</name>
    <dbReference type="NCBI Taxonomy" id="79078"/>
    <lineage>
        <taxon>Eukaryota</taxon>
        <taxon>Viridiplantae</taxon>
        <taxon>Streptophyta</taxon>
        <taxon>Embryophyta</taxon>
        <taxon>Tracheophyta</taxon>
        <taxon>Spermatophyta</taxon>
        <taxon>Magnoliopsida</taxon>
        <taxon>eudicotyledons</taxon>
        <taxon>Gunneridae</taxon>
        <taxon>Pentapetalae</taxon>
        <taxon>rosids</taxon>
        <taxon>fabids</taxon>
        <taxon>Fabales</taxon>
        <taxon>Fabaceae</taxon>
        <taxon>Papilionoideae</taxon>
        <taxon>50 kb inversion clade</taxon>
        <taxon>dalbergioids sensu lato</taxon>
        <taxon>Dalbergieae</taxon>
        <taxon>Pterocarpus clade</taxon>
        <taxon>Stylosanthes</taxon>
    </lineage>
</organism>
<protein>
    <submittedName>
        <fullName evidence="2">Uncharacterized protein</fullName>
    </submittedName>
</protein>
<feature type="chain" id="PRO_5046905932" evidence="1">
    <location>
        <begin position="21"/>
        <end position="276"/>
    </location>
</feature>
<dbReference type="EMBL" id="JASCZI010183348">
    <property type="protein sequence ID" value="MED6189302.1"/>
    <property type="molecule type" value="Genomic_DNA"/>
</dbReference>